<dbReference type="GO" id="GO:0051539">
    <property type="term" value="F:4 iron, 4 sulfur cluster binding"/>
    <property type="evidence" value="ECO:0007669"/>
    <property type="project" value="UniProtKB-KW"/>
</dbReference>
<keyword evidence="4" id="KW-0479">Metal-binding</keyword>
<comment type="similarity">
    <text evidence="2">Belongs to the EXO5 family.</text>
</comment>
<organism evidence="8 9">
    <name type="scientific">Marssonina brunnea f. sp. multigermtubi (strain MB_m1)</name>
    <name type="common">Marssonina leaf spot fungus</name>
    <dbReference type="NCBI Taxonomy" id="1072389"/>
    <lineage>
        <taxon>Eukaryota</taxon>
        <taxon>Fungi</taxon>
        <taxon>Dikarya</taxon>
        <taxon>Ascomycota</taxon>
        <taxon>Pezizomycotina</taxon>
        <taxon>Leotiomycetes</taxon>
        <taxon>Helotiales</taxon>
        <taxon>Drepanopezizaceae</taxon>
        <taxon>Drepanopeziza</taxon>
    </lineage>
</organism>
<comment type="cofactor">
    <cofactor evidence="1">
        <name>[4Fe-4S] cluster</name>
        <dbReference type="ChEBI" id="CHEBI:49883"/>
    </cofactor>
</comment>
<keyword evidence="6" id="KW-0269">Exonuclease</keyword>
<evidence type="ECO:0008006" key="10">
    <source>
        <dbReference type="Google" id="ProtNLM"/>
    </source>
</evidence>
<dbReference type="InParanoid" id="K1Y0P6"/>
<gene>
    <name evidence="8" type="ORF">MBM_02906</name>
</gene>
<keyword evidence="5" id="KW-0540">Nuclease</keyword>
<dbReference type="InterPro" id="IPR011604">
    <property type="entry name" value="PDDEXK-like_dom_sf"/>
</dbReference>
<dbReference type="PANTHER" id="PTHR14464">
    <property type="entry name" value="EXONUCLEASE V"/>
    <property type="match status" value="1"/>
</dbReference>
<dbReference type="GO" id="GO:0036297">
    <property type="term" value="P:interstrand cross-link repair"/>
    <property type="evidence" value="ECO:0007669"/>
    <property type="project" value="TreeGrafter"/>
</dbReference>
<sequence>MASTGPTVTEHVSESDIDDYGYDFSPEEEQIVERLLAGNTIEDDSPITNETEHYDARQTLKLPRVFGREQRSPLLQAARSAEQAAEQIALSVKGGEHPRPRDLAAENALGFGNGIAEEPPKEKEDPARPDLRSPIERFRTQPKKTLSVTDLVSPAWCELQYWYTLTKHGRKRRTPAMKAGTRVHKVLEDQVHTTVKVDVQTKEDAWGLRIWNVIQGLRTLRATGQTRELEIWGTVDGLVVNGVIDELSYICPDADLEESLRSPSPKTVSDQTTIADFFKVTGGATLKEASQTKRRTRTKKVYLCDVKTRGARSVPTASAFLPTKIQLMLYYRLLASLATNTVDFSVLAARYNLDPTKVLSDAFIAQVGSLNDEFFDAPTEPTSSSGSGTSATQDSMSILLAHNTLNLLWSLMITEFQLTLPDGVDSLGRILKAEYRSRDDGEIIGVKTVAMNDEHLTTFIDHEMEWWKGQRQAEGVVEEEAFKCRSCDFADECEWRIKKIDEAKDKYSMNAEYVANFRDEPSGPHTLQASCTHNSLDQPTNHEVPPPQANHAFKSGLVSPATLPYSASPLHANVPYAFLSALNSRASFPAPAVPFATTFAYRKEVVGGRSLTSWSETTWNWPALVAGDETLHWATLGSANAS</sequence>
<keyword evidence="4" id="KW-0408">Iron</keyword>
<proteinExistence type="inferred from homology"/>
<dbReference type="PANTHER" id="PTHR14464:SF4">
    <property type="entry name" value="EXONUCLEASE V"/>
    <property type="match status" value="1"/>
</dbReference>
<dbReference type="GO" id="GO:0005739">
    <property type="term" value="C:mitochondrion"/>
    <property type="evidence" value="ECO:0007669"/>
    <property type="project" value="TreeGrafter"/>
</dbReference>
<dbReference type="InterPro" id="IPR019190">
    <property type="entry name" value="EXOV"/>
</dbReference>
<feature type="compositionally biased region" description="Polar residues" evidence="7">
    <location>
        <begin position="525"/>
        <end position="541"/>
    </location>
</feature>
<dbReference type="AlphaFoldDB" id="K1Y0P6"/>
<evidence type="ECO:0000256" key="5">
    <source>
        <dbReference type="ARBA" id="ARBA00022722"/>
    </source>
</evidence>
<dbReference type="HOGENOM" id="CLU_013225_1_2_1"/>
<evidence type="ECO:0000256" key="4">
    <source>
        <dbReference type="ARBA" id="ARBA00022485"/>
    </source>
</evidence>
<dbReference type="eggNOG" id="KOG4760">
    <property type="taxonomic scope" value="Eukaryota"/>
</dbReference>
<feature type="region of interest" description="Disordered" evidence="7">
    <location>
        <begin position="1"/>
        <end position="22"/>
    </location>
</feature>
<keyword evidence="9" id="KW-1185">Reference proteome</keyword>
<accession>K1Y0P6</accession>
<keyword evidence="4" id="KW-0411">Iron-sulfur</keyword>
<keyword evidence="4" id="KW-0004">4Fe-4S</keyword>
<dbReference type="OrthoDB" id="354769at2759"/>
<evidence type="ECO:0000313" key="9">
    <source>
        <dbReference type="Proteomes" id="UP000006753"/>
    </source>
</evidence>
<reference evidence="8 9" key="1">
    <citation type="journal article" date="2012" name="BMC Genomics">
        <title>Sequencing the genome of Marssonina brunnea reveals fungus-poplar co-evolution.</title>
        <authorList>
            <person name="Zhu S."/>
            <person name="Cao Y.-Z."/>
            <person name="Jiang C."/>
            <person name="Tan B.-Y."/>
            <person name="Wang Z."/>
            <person name="Feng S."/>
            <person name="Zhang L."/>
            <person name="Su X.-H."/>
            <person name="Brejova B."/>
            <person name="Vinar T."/>
            <person name="Xu M."/>
            <person name="Wang M.-X."/>
            <person name="Zhang S.-G."/>
            <person name="Huang M.-R."/>
            <person name="Wu R."/>
            <person name="Zhou Y."/>
        </authorList>
    </citation>
    <scope>NUCLEOTIDE SEQUENCE [LARGE SCALE GENOMIC DNA]</scope>
    <source>
        <strain evidence="8 9">MB_m1</strain>
    </source>
</reference>
<dbReference type="GO" id="GO:0005634">
    <property type="term" value="C:nucleus"/>
    <property type="evidence" value="ECO:0007669"/>
    <property type="project" value="TreeGrafter"/>
</dbReference>
<evidence type="ECO:0000256" key="3">
    <source>
        <dbReference type="ARBA" id="ARBA00011245"/>
    </source>
</evidence>
<evidence type="ECO:0000256" key="7">
    <source>
        <dbReference type="SAM" id="MobiDB-lite"/>
    </source>
</evidence>
<dbReference type="Pfam" id="PF09810">
    <property type="entry name" value="Exo5"/>
    <property type="match status" value="1"/>
</dbReference>
<evidence type="ECO:0000313" key="8">
    <source>
        <dbReference type="EMBL" id="EKD18664.1"/>
    </source>
</evidence>
<dbReference type="Gene3D" id="3.90.320.10">
    <property type="match status" value="1"/>
</dbReference>
<protein>
    <recommendedName>
        <fullName evidence="10">Exonuclease V</fullName>
    </recommendedName>
</protein>
<evidence type="ECO:0000256" key="6">
    <source>
        <dbReference type="ARBA" id="ARBA00022839"/>
    </source>
</evidence>
<feature type="region of interest" description="Disordered" evidence="7">
    <location>
        <begin position="524"/>
        <end position="549"/>
    </location>
</feature>
<dbReference type="OMA" id="LMITEFQ"/>
<evidence type="ECO:0000256" key="1">
    <source>
        <dbReference type="ARBA" id="ARBA00001966"/>
    </source>
</evidence>
<dbReference type="Proteomes" id="UP000006753">
    <property type="component" value="Unassembled WGS sequence"/>
</dbReference>
<comment type="subunit">
    <text evidence="3">Monomer.</text>
</comment>
<dbReference type="GO" id="GO:0045145">
    <property type="term" value="F:single-stranded DNA 5'-3' DNA exonuclease activity"/>
    <property type="evidence" value="ECO:0007669"/>
    <property type="project" value="InterPro"/>
</dbReference>
<keyword evidence="6" id="KW-0378">Hydrolase</keyword>
<dbReference type="EMBL" id="JH921432">
    <property type="protein sequence ID" value="EKD18664.1"/>
    <property type="molecule type" value="Genomic_DNA"/>
</dbReference>
<evidence type="ECO:0000256" key="2">
    <source>
        <dbReference type="ARBA" id="ARBA00009797"/>
    </source>
</evidence>
<name>K1Y0P6_MARBU</name>
<dbReference type="KEGG" id="mbe:MBM_02906"/>